<dbReference type="Proteomes" id="UP000251647">
    <property type="component" value="Unassembled WGS sequence"/>
</dbReference>
<name>A0A2T3QII4_PHODM</name>
<dbReference type="EMBL" id="UATL01000005">
    <property type="protein sequence ID" value="SPY44075.1"/>
    <property type="molecule type" value="Genomic_DNA"/>
</dbReference>
<protein>
    <submittedName>
        <fullName evidence="1">Uncharacterized protein</fullName>
    </submittedName>
</protein>
<dbReference type="AlphaFoldDB" id="A0A2T3QII4"/>
<gene>
    <name evidence="1" type="ORF">NCTC11647_03010</name>
</gene>
<proteinExistence type="predicted"/>
<accession>A0A2T3QII4</accession>
<evidence type="ECO:0000313" key="1">
    <source>
        <dbReference type="EMBL" id="SPY44075.1"/>
    </source>
</evidence>
<reference evidence="1 2" key="1">
    <citation type="submission" date="2018-06" db="EMBL/GenBank/DDBJ databases">
        <authorList>
            <consortium name="Pathogen Informatics"/>
            <person name="Doyle S."/>
        </authorList>
    </citation>
    <scope>NUCLEOTIDE SEQUENCE [LARGE SCALE GENOMIC DNA]</scope>
    <source>
        <strain evidence="1 2">NCTC11647</strain>
    </source>
</reference>
<sequence length="132" mass="14714">MKFSKYVSTIYLLLTALFVLSLSSGMTYANITSVNQASHILSLNTDLSVSCELSSYSEQHLDSNCNEPNCCEPGGTCYVKQCCSHHHVPSNSAIFTLHNVSYGTYYTYEPKSNMVELYTNIDISSQHRPPIL</sequence>
<evidence type="ECO:0000313" key="2">
    <source>
        <dbReference type="Proteomes" id="UP000251647"/>
    </source>
</evidence>
<organism evidence="1 2">
    <name type="scientific">Photobacterium damselae</name>
    <dbReference type="NCBI Taxonomy" id="38293"/>
    <lineage>
        <taxon>Bacteria</taxon>
        <taxon>Pseudomonadati</taxon>
        <taxon>Pseudomonadota</taxon>
        <taxon>Gammaproteobacteria</taxon>
        <taxon>Vibrionales</taxon>
        <taxon>Vibrionaceae</taxon>
        <taxon>Photobacterium</taxon>
    </lineage>
</organism>